<dbReference type="Proteomes" id="UP000499080">
    <property type="component" value="Unassembled WGS sequence"/>
</dbReference>
<dbReference type="OrthoDB" id="6489732at2759"/>
<evidence type="ECO:0000259" key="1">
    <source>
        <dbReference type="Pfam" id="PF21787"/>
    </source>
</evidence>
<dbReference type="InterPro" id="IPR048366">
    <property type="entry name" value="TNP-like_GBD"/>
</dbReference>
<dbReference type="EMBL" id="BGPR01090414">
    <property type="protein sequence ID" value="GBM19268.1"/>
    <property type="molecule type" value="Genomic_DNA"/>
</dbReference>
<feature type="domain" description="Transposable element P transposase-like RNase H C-terminal" evidence="3">
    <location>
        <begin position="254"/>
        <end position="288"/>
    </location>
</feature>
<feature type="domain" description="Transposable element P transposase-like RNase H" evidence="1">
    <location>
        <begin position="1"/>
        <end position="35"/>
    </location>
</feature>
<evidence type="ECO:0000259" key="2">
    <source>
        <dbReference type="Pfam" id="PF21788"/>
    </source>
</evidence>
<accession>A0A4Y2DTV6</accession>
<keyword evidence="5" id="KW-1185">Reference proteome</keyword>
<sequence>MVKKALELIHDTGIDVVSLTFDGPSTNTAMARELGCTFEAEAIKSHFPHPVTQKDIVVIYDPSHMVKLVRNCLASKDSIFDGQNRMVRWDFIIKLHELQKKEGLHLANKLQTRHIQWQREKMKVKLATQVFSKSVADALLYLNNSLQHPDFEGCEATVYFVNLFNSLFDIFNTKNLLAKGFKSPLSKNNNENIFKFLCHAESYIRSLKISRNGPSILNSNRRTGFLGFLVCIKSLKLLYTNLIESSTLKFIMTYKLSQDHLEMLFSMIRSKGGFNNNPTAKQFQAAYKRILLRNHIKASTSGNCLPLDDTFILDITQYKNKFLFKINEMVEPFAESNGDSCSAIEDMPADLKSLSFFVSDVVSYIAGFICRKLANSLKCAVCVSAMVSNPTFSELIEQKYRGGLVYPGLDTEKLCKEGERKLRKLVAFYTEREREDRALRRKMLIASKKRLLAVHENQRDKQLCSYICRIRRYGTFSITAFRIVTATQNVTPQILENTWREIEFRLDVLRATKGSHVQIH</sequence>
<dbReference type="Pfam" id="PF21788">
    <property type="entry name" value="TNP-like_GBD"/>
    <property type="match status" value="1"/>
</dbReference>
<evidence type="ECO:0000313" key="4">
    <source>
        <dbReference type="EMBL" id="GBM19268.1"/>
    </source>
</evidence>
<dbReference type="AlphaFoldDB" id="A0A4Y2DTV6"/>
<proteinExistence type="predicted"/>
<dbReference type="PANTHER" id="PTHR47577">
    <property type="entry name" value="THAP DOMAIN-CONTAINING PROTEIN 6"/>
    <property type="match status" value="1"/>
</dbReference>
<feature type="domain" description="Transposable element P transposase-like GTP-binding insertion" evidence="2">
    <location>
        <begin position="63"/>
        <end position="184"/>
    </location>
</feature>
<dbReference type="PANTHER" id="PTHR47577:SF2">
    <property type="entry name" value="THAP DOMAIN CONTAINING 9"/>
    <property type="match status" value="1"/>
</dbReference>
<dbReference type="Pfam" id="PF21789">
    <property type="entry name" value="TNP-like_RNaseH_C"/>
    <property type="match status" value="1"/>
</dbReference>
<evidence type="ECO:0000313" key="5">
    <source>
        <dbReference type="Proteomes" id="UP000499080"/>
    </source>
</evidence>
<reference evidence="4 5" key="1">
    <citation type="journal article" date="2019" name="Sci. Rep.">
        <title>Orb-weaving spider Araneus ventricosus genome elucidates the spidroin gene catalogue.</title>
        <authorList>
            <person name="Kono N."/>
            <person name="Nakamura H."/>
            <person name="Ohtoshi R."/>
            <person name="Moran D.A.P."/>
            <person name="Shinohara A."/>
            <person name="Yoshida Y."/>
            <person name="Fujiwara M."/>
            <person name="Mori M."/>
            <person name="Tomita M."/>
            <person name="Arakawa K."/>
        </authorList>
    </citation>
    <scope>NUCLEOTIDE SEQUENCE [LARGE SCALE GENOMIC DNA]</scope>
</reference>
<evidence type="ECO:0000259" key="3">
    <source>
        <dbReference type="Pfam" id="PF21789"/>
    </source>
</evidence>
<name>A0A4Y2DTV6_ARAVE</name>
<organism evidence="4 5">
    <name type="scientific">Araneus ventricosus</name>
    <name type="common">Orbweaver spider</name>
    <name type="synonym">Epeira ventricosa</name>
    <dbReference type="NCBI Taxonomy" id="182803"/>
    <lineage>
        <taxon>Eukaryota</taxon>
        <taxon>Metazoa</taxon>
        <taxon>Ecdysozoa</taxon>
        <taxon>Arthropoda</taxon>
        <taxon>Chelicerata</taxon>
        <taxon>Arachnida</taxon>
        <taxon>Araneae</taxon>
        <taxon>Araneomorphae</taxon>
        <taxon>Entelegynae</taxon>
        <taxon>Araneoidea</taxon>
        <taxon>Araneidae</taxon>
        <taxon>Araneus</taxon>
    </lineage>
</organism>
<comment type="caution">
    <text evidence="4">The sequence shown here is derived from an EMBL/GenBank/DDBJ whole genome shotgun (WGS) entry which is preliminary data.</text>
</comment>
<dbReference type="InterPro" id="IPR048367">
    <property type="entry name" value="TNP-like_RNaseH_C"/>
</dbReference>
<dbReference type="Pfam" id="PF21787">
    <property type="entry name" value="TNP-like_RNaseH_N"/>
    <property type="match status" value="1"/>
</dbReference>
<protein>
    <submittedName>
        <fullName evidence="4">DNA transposase THAP9</fullName>
    </submittedName>
</protein>
<dbReference type="InterPro" id="IPR048365">
    <property type="entry name" value="TNP-like_RNaseH_N"/>
</dbReference>
<gene>
    <name evidence="4" type="primary">THAP9_8</name>
    <name evidence="4" type="ORF">AVEN_161328_1</name>
</gene>